<evidence type="ECO:0000313" key="2">
    <source>
        <dbReference type="EMBL" id="EKO37039.1"/>
    </source>
</evidence>
<dbReference type="Pfam" id="PF10985">
    <property type="entry name" value="DUF2805"/>
    <property type="match status" value="1"/>
</dbReference>
<accession>K6G7H4</accession>
<dbReference type="AlphaFoldDB" id="K6G7H4"/>
<dbReference type="PATRIC" id="fig|1208365.4.peg.347"/>
<reference evidence="2 3" key="1">
    <citation type="submission" date="2012-09" db="EMBL/GenBank/DDBJ databases">
        <authorList>
            <person name="Dupont C.L."/>
            <person name="Rusch D.B."/>
            <person name="Lombardo M.-J."/>
            <person name="Novotny M."/>
            <person name="Yee-Greenbaum J."/>
            <person name="Laskin R."/>
        </authorList>
    </citation>
    <scope>NUCLEOTIDE SEQUENCE [LARGE SCALE GENOMIC DNA]</scope>
    <source>
        <strain evidence="2">SAR86E</strain>
    </source>
</reference>
<feature type="compositionally biased region" description="Basic residues" evidence="1">
    <location>
        <begin position="49"/>
        <end position="63"/>
    </location>
</feature>
<keyword evidence="3" id="KW-1185">Reference proteome</keyword>
<dbReference type="EMBL" id="AMWX01000001">
    <property type="protein sequence ID" value="EKO37039.1"/>
    <property type="molecule type" value="Genomic_DNA"/>
</dbReference>
<name>K6G7H4_9GAMM</name>
<organism evidence="2 3">
    <name type="scientific">SAR86 cluster bacterium SAR86E</name>
    <dbReference type="NCBI Taxonomy" id="1208365"/>
    <lineage>
        <taxon>Bacteria</taxon>
        <taxon>Pseudomonadati</taxon>
        <taxon>Pseudomonadota</taxon>
        <taxon>Gammaproteobacteria</taxon>
        <taxon>SAR86 cluster</taxon>
    </lineage>
</organism>
<dbReference type="Proteomes" id="UP000010310">
    <property type="component" value="Unassembled WGS sequence"/>
</dbReference>
<feature type="region of interest" description="Disordered" evidence="1">
    <location>
        <begin position="49"/>
        <end position="69"/>
    </location>
</feature>
<evidence type="ECO:0000256" key="1">
    <source>
        <dbReference type="SAM" id="MobiDB-lite"/>
    </source>
</evidence>
<evidence type="ECO:0000313" key="3">
    <source>
        <dbReference type="Proteomes" id="UP000010310"/>
    </source>
</evidence>
<dbReference type="InterPro" id="IPR019882">
    <property type="entry name" value="CHP03643"/>
</dbReference>
<dbReference type="STRING" id="1208365.B273_0347"/>
<protein>
    <submittedName>
        <fullName evidence="2">TIGR03643 family protein</fullName>
    </submittedName>
</protein>
<comment type="caution">
    <text evidence="2">The sequence shown here is derived from an EMBL/GenBank/DDBJ whole genome shotgun (WGS) entry which is preliminary data.</text>
</comment>
<gene>
    <name evidence="2" type="ORF">B273_0347</name>
</gene>
<proteinExistence type="predicted"/>
<dbReference type="NCBIfam" id="TIGR03643">
    <property type="entry name" value="TIGR03643 family protein"/>
    <property type="match status" value="1"/>
</dbReference>
<sequence>MAWEDRTPFDAINEQFNLNEQGVKELMRSSLKPSSYKLWRKRVQGRATKHLAKRSFSVGRHRSHDQNKH</sequence>